<dbReference type="AlphaFoldDB" id="A0A364LEB2"/>
<protein>
    <submittedName>
        <fullName evidence="1">Uncharacterized protein</fullName>
    </submittedName>
</protein>
<name>A0A364LEB2_TALAM</name>
<dbReference type="RefSeq" id="XP_040738636.1">
    <property type="nucleotide sequence ID" value="XM_040872731.1"/>
</dbReference>
<keyword evidence="2" id="KW-1185">Reference proteome</keyword>
<evidence type="ECO:0000313" key="1">
    <source>
        <dbReference type="EMBL" id="RAO74122.1"/>
    </source>
</evidence>
<organism evidence="1 2">
    <name type="scientific">Talaromyces amestolkiae</name>
    <dbReference type="NCBI Taxonomy" id="1196081"/>
    <lineage>
        <taxon>Eukaryota</taxon>
        <taxon>Fungi</taxon>
        <taxon>Dikarya</taxon>
        <taxon>Ascomycota</taxon>
        <taxon>Pezizomycotina</taxon>
        <taxon>Eurotiomycetes</taxon>
        <taxon>Eurotiomycetidae</taxon>
        <taxon>Eurotiales</taxon>
        <taxon>Trichocomaceae</taxon>
        <taxon>Talaromyces</taxon>
        <taxon>Talaromyces sect. Talaromyces</taxon>
    </lineage>
</organism>
<reference evidence="1 2" key="1">
    <citation type="journal article" date="2017" name="Biotechnol. Biofuels">
        <title>Differential beta-glucosidase expression as a function of carbon source availability in Talaromyces amestolkiae: a genomic and proteomic approach.</title>
        <authorList>
            <person name="de Eugenio L.I."/>
            <person name="Mendez-Liter J.A."/>
            <person name="Nieto-Dominguez M."/>
            <person name="Alonso L."/>
            <person name="Gil-Munoz J."/>
            <person name="Barriuso J."/>
            <person name="Prieto A."/>
            <person name="Martinez M.J."/>
        </authorList>
    </citation>
    <scope>NUCLEOTIDE SEQUENCE [LARGE SCALE GENOMIC DNA]</scope>
    <source>
        <strain evidence="1 2">CIB</strain>
    </source>
</reference>
<gene>
    <name evidence="1" type="ORF">BHQ10_010134</name>
</gene>
<proteinExistence type="predicted"/>
<evidence type="ECO:0000313" key="2">
    <source>
        <dbReference type="Proteomes" id="UP000249363"/>
    </source>
</evidence>
<sequence>MNSARRILHSRLKTIDFRARQIDIQTSQPLRTIAERRCLLNALQKFGEVATFISGRDDDISKLTAIYETPEAASKAVDASPLTVLLSPPPAHTDTPVHGHEPIADANVTCAINAATNSPNANEQNEAQIRRNPWNNSHTGYTWDKNDPVIRNDTRIADIIAAGAPRGVFADGVIDASYLRSGQGEMFKNKKLKERLETVELQGSLLALVEE</sequence>
<dbReference type="GeneID" id="63799348"/>
<dbReference type="EMBL" id="MIKG01000029">
    <property type="protein sequence ID" value="RAO74122.1"/>
    <property type="molecule type" value="Genomic_DNA"/>
</dbReference>
<accession>A0A364LEB2</accession>
<dbReference type="OrthoDB" id="5367448at2759"/>
<comment type="caution">
    <text evidence="1">The sequence shown here is derived from an EMBL/GenBank/DDBJ whole genome shotgun (WGS) entry which is preliminary data.</text>
</comment>
<dbReference type="Proteomes" id="UP000249363">
    <property type="component" value="Unassembled WGS sequence"/>
</dbReference>